<name>A0ABS2P9U6_9BACL</name>
<evidence type="ECO:0000313" key="2">
    <source>
        <dbReference type="EMBL" id="MBM7632082.1"/>
    </source>
</evidence>
<dbReference type="Proteomes" id="UP000741863">
    <property type="component" value="Unassembled WGS sequence"/>
</dbReference>
<keyword evidence="3" id="KW-1185">Reference proteome</keyword>
<evidence type="ECO:0000256" key="1">
    <source>
        <dbReference type="SAM" id="Phobius"/>
    </source>
</evidence>
<evidence type="ECO:0000313" key="3">
    <source>
        <dbReference type="Proteomes" id="UP000741863"/>
    </source>
</evidence>
<feature type="transmembrane region" description="Helical" evidence="1">
    <location>
        <begin position="12"/>
        <end position="39"/>
    </location>
</feature>
<organism evidence="2 3">
    <name type="scientific">Geomicrobium sediminis</name>
    <dbReference type="NCBI Taxonomy" id="1347788"/>
    <lineage>
        <taxon>Bacteria</taxon>
        <taxon>Bacillati</taxon>
        <taxon>Bacillota</taxon>
        <taxon>Bacilli</taxon>
        <taxon>Bacillales</taxon>
        <taxon>Geomicrobium</taxon>
    </lineage>
</organism>
<accession>A0ABS2P9U6</accession>
<sequence length="91" mass="9947">MYVFKTRWLANHFFIGGSIVLLASIVLHIGLILINAIFISNSVDAVGAQQIIDSTWNQFGNLMTGSIVLFAFGSVCMLGGVVLEIMDRVRT</sequence>
<keyword evidence="1" id="KW-0812">Transmembrane</keyword>
<keyword evidence="1" id="KW-0472">Membrane</keyword>
<proteinExistence type="predicted"/>
<dbReference type="RefSeq" id="WP_204696167.1">
    <property type="nucleotide sequence ID" value="NZ_JAFBEC010000003.1"/>
</dbReference>
<dbReference type="EMBL" id="JAFBEC010000003">
    <property type="protein sequence ID" value="MBM7632082.1"/>
    <property type="molecule type" value="Genomic_DNA"/>
</dbReference>
<keyword evidence="1" id="KW-1133">Transmembrane helix</keyword>
<comment type="caution">
    <text evidence="2">The sequence shown here is derived from an EMBL/GenBank/DDBJ whole genome shotgun (WGS) entry which is preliminary data.</text>
</comment>
<feature type="transmembrane region" description="Helical" evidence="1">
    <location>
        <begin position="59"/>
        <end position="83"/>
    </location>
</feature>
<reference evidence="2 3" key="1">
    <citation type="submission" date="2021-01" db="EMBL/GenBank/DDBJ databases">
        <title>Genomic Encyclopedia of Type Strains, Phase IV (KMG-IV): sequencing the most valuable type-strain genomes for metagenomic binning, comparative biology and taxonomic classification.</title>
        <authorList>
            <person name="Goeker M."/>
        </authorList>
    </citation>
    <scope>NUCLEOTIDE SEQUENCE [LARGE SCALE GENOMIC DNA]</scope>
    <source>
        <strain evidence="2 3">DSM 25540</strain>
    </source>
</reference>
<gene>
    <name evidence="2" type="ORF">JOD17_001175</name>
</gene>
<protein>
    <submittedName>
        <fullName evidence="2">Uncharacterized protein</fullName>
    </submittedName>
</protein>